<dbReference type="Proteomes" id="UP000260351">
    <property type="component" value="Unassembled WGS sequence"/>
</dbReference>
<evidence type="ECO:0000256" key="5">
    <source>
        <dbReference type="ARBA" id="ARBA00022691"/>
    </source>
</evidence>
<feature type="binding site" evidence="9">
    <location>
        <position position="136"/>
    </location>
    <ligand>
        <name>substrate</name>
    </ligand>
</feature>
<comment type="catalytic activity">
    <reaction evidence="1 9">
        <text>guanosine(46) in tRNA + S-adenosyl-L-methionine = N(7)-methylguanosine(46) in tRNA + S-adenosyl-L-homocysteine</text>
        <dbReference type="Rhea" id="RHEA:42708"/>
        <dbReference type="Rhea" id="RHEA-COMP:10188"/>
        <dbReference type="Rhea" id="RHEA-COMP:10189"/>
        <dbReference type="ChEBI" id="CHEBI:57856"/>
        <dbReference type="ChEBI" id="CHEBI:59789"/>
        <dbReference type="ChEBI" id="CHEBI:74269"/>
        <dbReference type="ChEBI" id="CHEBI:74480"/>
        <dbReference type="EC" id="2.1.1.33"/>
    </reaction>
</comment>
<dbReference type="InterPro" id="IPR029063">
    <property type="entry name" value="SAM-dependent_MTases_sf"/>
</dbReference>
<keyword evidence="11" id="KW-1185">Reference proteome</keyword>
<dbReference type="PANTHER" id="PTHR23417">
    <property type="entry name" value="3-DEOXY-D-MANNO-OCTULOSONIC-ACID TRANSFERASE/TRNA GUANINE-N 7 - -METHYLTRANSFERASE"/>
    <property type="match status" value="1"/>
</dbReference>
<feature type="binding site" evidence="9">
    <location>
        <position position="57"/>
    </location>
    <ligand>
        <name>S-adenosyl-L-methionine</name>
        <dbReference type="ChEBI" id="CHEBI:59789"/>
    </ligand>
</feature>
<feature type="binding site" evidence="9">
    <location>
        <position position="168"/>
    </location>
    <ligand>
        <name>substrate</name>
    </ligand>
</feature>
<feature type="binding site" evidence="9">
    <location>
        <position position="109"/>
    </location>
    <ligand>
        <name>S-adenosyl-L-methionine</name>
        <dbReference type="ChEBI" id="CHEBI:59789"/>
    </ligand>
</feature>
<dbReference type="NCBIfam" id="TIGR00091">
    <property type="entry name" value="tRNA (guanosine(46)-N7)-methyltransferase TrmB"/>
    <property type="match status" value="1"/>
</dbReference>
<dbReference type="OrthoDB" id="9802090at2"/>
<dbReference type="UniPathway" id="UPA00989"/>
<protein>
    <recommendedName>
        <fullName evidence="9">tRNA (guanine-N(7)-)-methyltransferase</fullName>
        <ecNumber evidence="9">2.1.1.33</ecNumber>
    </recommendedName>
    <alternativeName>
        <fullName evidence="9">tRNA (guanine(46)-N(7))-methyltransferase</fullName>
    </alternativeName>
    <alternativeName>
        <fullName evidence="9">tRNA(m7G46)-methyltransferase</fullName>
    </alternativeName>
</protein>
<gene>
    <name evidence="9 10" type="primary">trmB</name>
    <name evidence="10" type="ORF">DZC52_09200</name>
</gene>
<evidence type="ECO:0000256" key="9">
    <source>
        <dbReference type="HAMAP-Rule" id="MF_01057"/>
    </source>
</evidence>
<evidence type="ECO:0000313" key="11">
    <source>
        <dbReference type="Proteomes" id="UP000260351"/>
    </source>
</evidence>
<dbReference type="Pfam" id="PF02390">
    <property type="entry name" value="Methyltransf_4"/>
    <property type="match status" value="1"/>
</dbReference>
<accession>A0A3E1K946</accession>
<dbReference type="Gene3D" id="3.40.50.150">
    <property type="entry name" value="Vaccinia Virus protein VP39"/>
    <property type="match status" value="1"/>
</dbReference>
<feature type="binding site" evidence="9">
    <location>
        <begin position="203"/>
        <end position="206"/>
    </location>
    <ligand>
        <name>substrate</name>
    </ligand>
</feature>
<organism evidence="10 11">
    <name type="scientific">Wenzhouxiangella sediminis</name>
    <dbReference type="NCBI Taxonomy" id="1792836"/>
    <lineage>
        <taxon>Bacteria</taxon>
        <taxon>Pseudomonadati</taxon>
        <taxon>Pseudomonadota</taxon>
        <taxon>Gammaproteobacteria</taxon>
        <taxon>Chromatiales</taxon>
        <taxon>Wenzhouxiangellaceae</taxon>
        <taxon>Wenzhouxiangella</taxon>
    </lineage>
</organism>
<dbReference type="GO" id="GO:0043527">
    <property type="term" value="C:tRNA methyltransferase complex"/>
    <property type="evidence" value="ECO:0007669"/>
    <property type="project" value="TreeGrafter"/>
</dbReference>
<comment type="function">
    <text evidence="2 9">Catalyzes the formation of N(7)-methylguanine at position 46 (m7G46) in tRNA.</text>
</comment>
<proteinExistence type="inferred from homology"/>
<keyword evidence="6 9" id="KW-0819">tRNA processing</keyword>
<evidence type="ECO:0000256" key="4">
    <source>
        <dbReference type="ARBA" id="ARBA00022679"/>
    </source>
</evidence>
<dbReference type="AlphaFoldDB" id="A0A3E1K946"/>
<evidence type="ECO:0000256" key="3">
    <source>
        <dbReference type="ARBA" id="ARBA00022603"/>
    </source>
</evidence>
<reference evidence="10 11" key="1">
    <citation type="submission" date="2018-08" db="EMBL/GenBank/DDBJ databases">
        <title>Wenzhouxiangella salilacus sp. nov., a novel bacterium isolated from a saline lake in Xinjiang Province, China.</title>
        <authorList>
            <person name="Han S."/>
        </authorList>
    </citation>
    <scope>NUCLEOTIDE SEQUENCE [LARGE SCALE GENOMIC DNA]</scope>
    <source>
        <strain evidence="10 11">XDB06</strain>
    </source>
</reference>
<dbReference type="EMBL" id="QUZK01000037">
    <property type="protein sequence ID" value="RFF30245.1"/>
    <property type="molecule type" value="Genomic_DNA"/>
</dbReference>
<dbReference type="InterPro" id="IPR055361">
    <property type="entry name" value="tRNA_methyltr_TrmB_bact"/>
</dbReference>
<dbReference type="GO" id="GO:0008176">
    <property type="term" value="F:tRNA (guanine(46)-N7)-methyltransferase activity"/>
    <property type="evidence" value="ECO:0007669"/>
    <property type="project" value="UniProtKB-UniRule"/>
</dbReference>
<dbReference type="EC" id="2.1.1.33" evidence="9"/>
<sequence length="227" mass="26032">MNEQTHLRRIRSFVRRPGRLTPGQRRALDELLPRYGIDREVADLREAFERAAPLVMEIGFGNGQALAWMAANEPDKNFVGIEVHEPGVGRLLKSVDSHGLDNVRVAMRDAVEVLADQVVPGSLDEVRIYFPDPWPKKRHHKRRLIQPAFLERLVGRMKPEGLLHLATDWAPYAEWMLEAIAEVPSLELVGNPYVPRPQWRPQTHFERRGEKKGHEIVDIVCRIRPSG</sequence>
<feature type="binding site" evidence="9">
    <location>
        <position position="132"/>
    </location>
    <ligand>
        <name>S-adenosyl-L-methionine</name>
        <dbReference type="ChEBI" id="CHEBI:59789"/>
    </ligand>
</feature>
<evidence type="ECO:0000313" key="10">
    <source>
        <dbReference type="EMBL" id="RFF30245.1"/>
    </source>
</evidence>
<keyword evidence="3 9" id="KW-0489">Methyltransferase</keyword>
<dbReference type="RefSeq" id="WP_116650846.1">
    <property type="nucleotide sequence ID" value="NZ_QUZK01000037.1"/>
</dbReference>
<evidence type="ECO:0000256" key="7">
    <source>
        <dbReference type="ARBA" id="ARBA00060552"/>
    </source>
</evidence>
<keyword evidence="5 9" id="KW-0949">S-adenosyl-L-methionine</keyword>
<name>A0A3E1K946_9GAMM</name>
<evidence type="ECO:0000256" key="6">
    <source>
        <dbReference type="ARBA" id="ARBA00022694"/>
    </source>
</evidence>
<dbReference type="HAMAP" id="MF_01057">
    <property type="entry name" value="tRNA_methyltr_TrmB"/>
    <property type="match status" value="1"/>
</dbReference>
<keyword evidence="4 9" id="KW-0808">Transferase</keyword>
<evidence type="ECO:0000256" key="8">
    <source>
        <dbReference type="ARBA" id="ARBA00060767"/>
    </source>
</evidence>
<dbReference type="FunFam" id="3.40.50.150:FF:000035">
    <property type="entry name" value="tRNA (guanine-N(7)-)-methyltransferase"/>
    <property type="match status" value="1"/>
</dbReference>
<dbReference type="PANTHER" id="PTHR23417:SF14">
    <property type="entry name" value="PENTACOTRIPEPTIDE-REPEAT REGION OF PRORP DOMAIN-CONTAINING PROTEIN"/>
    <property type="match status" value="1"/>
</dbReference>
<dbReference type="CDD" id="cd02440">
    <property type="entry name" value="AdoMet_MTases"/>
    <property type="match status" value="1"/>
</dbReference>
<evidence type="ECO:0000256" key="2">
    <source>
        <dbReference type="ARBA" id="ARBA00003015"/>
    </source>
</evidence>
<feature type="binding site" evidence="9">
    <location>
        <position position="82"/>
    </location>
    <ligand>
        <name>S-adenosyl-L-methionine</name>
        <dbReference type="ChEBI" id="CHEBI:59789"/>
    </ligand>
</feature>
<comment type="similarity">
    <text evidence="8 9">Belongs to the class I-like SAM-binding methyltransferase superfamily. TrmB family.</text>
</comment>
<dbReference type="PROSITE" id="PS51625">
    <property type="entry name" value="SAM_MT_TRMB"/>
    <property type="match status" value="1"/>
</dbReference>
<dbReference type="InterPro" id="IPR003358">
    <property type="entry name" value="tRNA_(Gua-N-7)_MeTrfase_Trmb"/>
</dbReference>
<evidence type="ECO:0000256" key="1">
    <source>
        <dbReference type="ARBA" id="ARBA00000142"/>
    </source>
</evidence>
<comment type="caution">
    <text evidence="10">The sequence shown here is derived from an EMBL/GenBank/DDBJ whole genome shotgun (WGS) entry which is preliminary data.</text>
</comment>
<comment type="caution">
    <text evidence="9">Lacks conserved residue(s) required for the propagation of feature annotation.</text>
</comment>
<dbReference type="SUPFAM" id="SSF53335">
    <property type="entry name" value="S-adenosyl-L-methionine-dependent methyltransferases"/>
    <property type="match status" value="1"/>
</dbReference>
<comment type="pathway">
    <text evidence="7 9">tRNA modification; N(7)-methylguanine-tRNA biosynthesis.</text>
</comment>